<dbReference type="GO" id="GO:0000287">
    <property type="term" value="F:magnesium ion binding"/>
    <property type="evidence" value="ECO:0007669"/>
    <property type="project" value="UniProtKB-UniRule"/>
</dbReference>
<keyword evidence="4 11" id="KW-0028">Amino-acid biosynthesis</keyword>
<dbReference type="Pfam" id="PF01202">
    <property type="entry name" value="SKI"/>
    <property type="match status" value="1"/>
</dbReference>
<keyword evidence="13" id="KW-1185">Reference proteome</keyword>
<keyword evidence="9 11" id="KW-0057">Aromatic amino acid biosynthesis</keyword>
<evidence type="ECO:0000256" key="11">
    <source>
        <dbReference type="HAMAP-Rule" id="MF_00109"/>
    </source>
</evidence>
<evidence type="ECO:0000256" key="4">
    <source>
        <dbReference type="ARBA" id="ARBA00022605"/>
    </source>
</evidence>
<dbReference type="CDD" id="cd00464">
    <property type="entry name" value="SK"/>
    <property type="match status" value="1"/>
</dbReference>
<dbReference type="Proteomes" id="UP001145072">
    <property type="component" value="Unassembled WGS sequence"/>
</dbReference>
<dbReference type="EMBL" id="JAMQJZ010000001">
    <property type="protein sequence ID" value="MDC3418991.1"/>
    <property type="molecule type" value="Genomic_DNA"/>
</dbReference>
<dbReference type="PANTHER" id="PTHR21087">
    <property type="entry name" value="SHIKIMATE KINASE"/>
    <property type="match status" value="1"/>
</dbReference>
<dbReference type="SUPFAM" id="SSF52540">
    <property type="entry name" value="P-loop containing nucleoside triphosphate hydrolases"/>
    <property type="match status" value="1"/>
</dbReference>
<keyword evidence="11" id="KW-0963">Cytoplasm</keyword>
<evidence type="ECO:0000256" key="9">
    <source>
        <dbReference type="ARBA" id="ARBA00023141"/>
    </source>
</evidence>
<comment type="caution">
    <text evidence="11">Lacks conserved residue(s) required for the propagation of feature annotation.</text>
</comment>
<dbReference type="InterPro" id="IPR031322">
    <property type="entry name" value="Shikimate/glucono_kinase"/>
</dbReference>
<keyword evidence="11" id="KW-0460">Magnesium</keyword>
<keyword evidence="11" id="KW-0479">Metal-binding</keyword>
<dbReference type="InterPro" id="IPR023000">
    <property type="entry name" value="Shikimate_kinase_CS"/>
</dbReference>
<dbReference type="Gene3D" id="3.40.50.300">
    <property type="entry name" value="P-loop containing nucleotide triphosphate hydrolases"/>
    <property type="match status" value="1"/>
</dbReference>
<feature type="binding site" evidence="11">
    <location>
        <position position="33"/>
    </location>
    <ligand>
        <name>substrate</name>
    </ligand>
</feature>
<keyword evidence="5 11" id="KW-0808">Transferase</keyword>
<dbReference type="AlphaFoldDB" id="A0A9X4AGI8"/>
<comment type="cofactor">
    <cofactor evidence="11">
        <name>Mg(2+)</name>
        <dbReference type="ChEBI" id="CHEBI:18420"/>
    </cofactor>
    <text evidence="11">Binds 1 Mg(2+) ion per subunit.</text>
</comment>
<gene>
    <name evidence="11" type="primary">aroK</name>
    <name evidence="12" type="ORF">NC661_01160</name>
</gene>
<evidence type="ECO:0000256" key="3">
    <source>
        <dbReference type="ARBA" id="ARBA00012154"/>
    </source>
</evidence>
<evidence type="ECO:0000256" key="8">
    <source>
        <dbReference type="ARBA" id="ARBA00022840"/>
    </source>
</evidence>
<dbReference type="GO" id="GO:0008652">
    <property type="term" value="P:amino acid biosynthetic process"/>
    <property type="evidence" value="ECO:0007669"/>
    <property type="project" value="UniProtKB-KW"/>
</dbReference>
<feature type="binding site" evidence="11">
    <location>
        <position position="15"/>
    </location>
    <ligand>
        <name>Mg(2+)</name>
        <dbReference type="ChEBI" id="CHEBI:18420"/>
    </ligand>
</feature>
<feature type="binding site" evidence="11">
    <location>
        <position position="57"/>
    </location>
    <ligand>
        <name>substrate</name>
    </ligand>
</feature>
<feature type="binding site" evidence="11">
    <location>
        <begin position="11"/>
        <end position="16"/>
    </location>
    <ligand>
        <name>ATP</name>
        <dbReference type="ChEBI" id="CHEBI:30616"/>
    </ligand>
</feature>
<evidence type="ECO:0000256" key="1">
    <source>
        <dbReference type="ARBA" id="ARBA00004842"/>
    </source>
</evidence>
<evidence type="ECO:0000256" key="7">
    <source>
        <dbReference type="ARBA" id="ARBA00022777"/>
    </source>
</evidence>
<dbReference type="PROSITE" id="PS01128">
    <property type="entry name" value="SHIKIMATE_KINASE"/>
    <property type="match status" value="1"/>
</dbReference>
<protein>
    <recommendedName>
        <fullName evidence="3 11">Shikimate kinase</fullName>
        <shortName evidence="11">SK</shortName>
        <ecNumber evidence="3 11">2.7.1.71</ecNumber>
    </recommendedName>
</protein>
<comment type="subunit">
    <text evidence="11">Monomer.</text>
</comment>
<sequence length="165" mass="18467">MKSIFLIGFMGSGKTSVSKALANILHINVIDTDELLEKTYETTISDIFAEKGEDVFRKYETSILKQAPTANTIVSTGGGIVEREENIDWLINNGSVVYLETGWETIVTRLKEDTTRPIWNNAGRDKQKLLEERDLKYKRTADVIVQTDGKSPDMIASEILGVLNL</sequence>
<comment type="pathway">
    <text evidence="1 11">Metabolic intermediate biosynthesis; chorismate biosynthesis; chorismate from D-erythrose 4-phosphate and phosphoenolpyruvate: step 5/7.</text>
</comment>
<evidence type="ECO:0000256" key="6">
    <source>
        <dbReference type="ARBA" id="ARBA00022741"/>
    </source>
</evidence>
<dbReference type="EC" id="2.7.1.71" evidence="3 11"/>
<feature type="binding site" evidence="11">
    <location>
        <position position="78"/>
    </location>
    <ligand>
        <name>substrate</name>
    </ligand>
</feature>
<evidence type="ECO:0000256" key="5">
    <source>
        <dbReference type="ARBA" id="ARBA00022679"/>
    </source>
</evidence>
<evidence type="ECO:0000256" key="2">
    <source>
        <dbReference type="ARBA" id="ARBA00006997"/>
    </source>
</evidence>
<dbReference type="InterPro" id="IPR000623">
    <property type="entry name" value="Shikimate_kinase/TSH1"/>
</dbReference>
<comment type="similarity">
    <text evidence="2 11">Belongs to the shikimate kinase family.</text>
</comment>
<organism evidence="12 13">
    <name type="scientific">Aquibacillus koreensis</name>
    <dbReference type="NCBI Taxonomy" id="279446"/>
    <lineage>
        <taxon>Bacteria</taxon>
        <taxon>Bacillati</taxon>
        <taxon>Bacillota</taxon>
        <taxon>Bacilli</taxon>
        <taxon>Bacillales</taxon>
        <taxon>Bacillaceae</taxon>
        <taxon>Aquibacillus</taxon>
    </lineage>
</organism>
<dbReference type="PANTHER" id="PTHR21087:SF16">
    <property type="entry name" value="SHIKIMATE KINASE 1, CHLOROPLASTIC"/>
    <property type="match status" value="1"/>
</dbReference>
<reference evidence="12" key="1">
    <citation type="submission" date="2022-06" db="EMBL/GenBank/DDBJ databases">
        <title>Aquibacillus sp. a new bacterium isolated from soil saline samples.</title>
        <authorList>
            <person name="Galisteo C."/>
            <person name="De La Haba R."/>
            <person name="Sanchez-Porro C."/>
            <person name="Ventosa A."/>
        </authorList>
    </citation>
    <scope>NUCLEOTIDE SEQUENCE</scope>
    <source>
        <strain evidence="12">JCM 12387</strain>
    </source>
</reference>
<dbReference type="HAMAP" id="MF_00109">
    <property type="entry name" value="Shikimate_kinase"/>
    <property type="match status" value="1"/>
</dbReference>
<accession>A0A9X4AGI8</accession>
<dbReference type="InterPro" id="IPR027417">
    <property type="entry name" value="P-loop_NTPase"/>
</dbReference>
<evidence type="ECO:0000313" key="13">
    <source>
        <dbReference type="Proteomes" id="UP001145072"/>
    </source>
</evidence>
<comment type="function">
    <text evidence="11">Catalyzes the specific phosphorylation of the 3-hydroxyl group of shikimic acid using ATP as a cosubstrate.</text>
</comment>
<proteinExistence type="inferred from homology"/>
<keyword evidence="7 11" id="KW-0418">Kinase</keyword>
<dbReference type="GO" id="GO:0005524">
    <property type="term" value="F:ATP binding"/>
    <property type="evidence" value="ECO:0007669"/>
    <property type="project" value="UniProtKB-UniRule"/>
</dbReference>
<dbReference type="GO" id="GO:0009423">
    <property type="term" value="P:chorismate biosynthetic process"/>
    <property type="evidence" value="ECO:0007669"/>
    <property type="project" value="UniProtKB-UniRule"/>
</dbReference>
<keyword evidence="6 11" id="KW-0547">Nucleotide-binding</keyword>
<keyword evidence="8 11" id="KW-0067">ATP-binding</keyword>
<dbReference type="GO" id="GO:0005829">
    <property type="term" value="C:cytosol"/>
    <property type="evidence" value="ECO:0007669"/>
    <property type="project" value="TreeGrafter"/>
</dbReference>
<dbReference type="RefSeq" id="WP_259871349.1">
    <property type="nucleotide sequence ID" value="NZ_JAMQJZ010000001.1"/>
</dbReference>
<feature type="binding site" evidence="11">
    <location>
        <position position="116"/>
    </location>
    <ligand>
        <name>ATP</name>
        <dbReference type="ChEBI" id="CHEBI:30616"/>
    </ligand>
</feature>
<dbReference type="GO" id="GO:0009073">
    <property type="term" value="P:aromatic amino acid family biosynthetic process"/>
    <property type="evidence" value="ECO:0007669"/>
    <property type="project" value="UniProtKB-KW"/>
</dbReference>
<evidence type="ECO:0000256" key="10">
    <source>
        <dbReference type="ARBA" id="ARBA00048567"/>
    </source>
</evidence>
<dbReference type="GO" id="GO:0004765">
    <property type="term" value="F:shikimate kinase activity"/>
    <property type="evidence" value="ECO:0007669"/>
    <property type="project" value="UniProtKB-UniRule"/>
</dbReference>
<evidence type="ECO:0000313" key="12">
    <source>
        <dbReference type="EMBL" id="MDC3418991.1"/>
    </source>
</evidence>
<comment type="subcellular location">
    <subcellularLocation>
        <location evidence="11">Cytoplasm</location>
    </subcellularLocation>
</comment>
<feature type="binding site" evidence="11">
    <location>
        <position position="133"/>
    </location>
    <ligand>
        <name>substrate</name>
    </ligand>
</feature>
<dbReference type="PRINTS" id="PR01100">
    <property type="entry name" value="SHIKIMTKNASE"/>
</dbReference>
<name>A0A9X4AGI8_9BACI</name>
<comment type="caution">
    <text evidence="12">The sequence shown here is derived from an EMBL/GenBank/DDBJ whole genome shotgun (WGS) entry which is preliminary data.</text>
</comment>
<comment type="catalytic activity">
    <reaction evidence="10 11">
        <text>shikimate + ATP = 3-phosphoshikimate + ADP + H(+)</text>
        <dbReference type="Rhea" id="RHEA:13121"/>
        <dbReference type="ChEBI" id="CHEBI:15378"/>
        <dbReference type="ChEBI" id="CHEBI:30616"/>
        <dbReference type="ChEBI" id="CHEBI:36208"/>
        <dbReference type="ChEBI" id="CHEBI:145989"/>
        <dbReference type="ChEBI" id="CHEBI:456216"/>
        <dbReference type="EC" id="2.7.1.71"/>
    </reaction>
</comment>